<dbReference type="AlphaFoldDB" id="A0A8T0QKP3"/>
<feature type="chain" id="PRO_5035716177" description="Secreted protein" evidence="1">
    <location>
        <begin position="18"/>
        <end position="90"/>
    </location>
</feature>
<protein>
    <recommendedName>
        <fullName evidence="4">Secreted protein</fullName>
    </recommendedName>
</protein>
<accession>A0A8T0QKP3</accession>
<name>A0A8T0QKP3_PANVG</name>
<organism evidence="2 3">
    <name type="scientific">Panicum virgatum</name>
    <name type="common">Blackwell switchgrass</name>
    <dbReference type="NCBI Taxonomy" id="38727"/>
    <lineage>
        <taxon>Eukaryota</taxon>
        <taxon>Viridiplantae</taxon>
        <taxon>Streptophyta</taxon>
        <taxon>Embryophyta</taxon>
        <taxon>Tracheophyta</taxon>
        <taxon>Spermatophyta</taxon>
        <taxon>Magnoliopsida</taxon>
        <taxon>Liliopsida</taxon>
        <taxon>Poales</taxon>
        <taxon>Poaceae</taxon>
        <taxon>PACMAD clade</taxon>
        <taxon>Panicoideae</taxon>
        <taxon>Panicodae</taxon>
        <taxon>Paniceae</taxon>
        <taxon>Panicinae</taxon>
        <taxon>Panicum</taxon>
        <taxon>Panicum sect. Hiantes</taxon>
    </lineage>
</organism>
<sequence>MLVLLSAGWCCIPVSVARCGRRRFGGFWSSGSSSTSSSSAPRPAMSLWGSSLSDLESVLVLQILSRLVQECAVGQWWRRPRFFILRLCLS</sequence>
<dbReference type="EMBL" id="CM029049">
    <property type="protein sequence ID" value="KAG2571416.1"/>
    <property type="molecule type" value="Genomic_DNA"/>
</dbReference>
<evidence type="ECO:0000313" key="3">
    <source>
        <dbReference type="Proteomes" id="UP000823388"/>
    </source>
</evidence>
<evidence type="ECO:0000313" key="2">
    <source>
        <dbReference type="EMBL" id="KAG2571416.1"/>
    </source>
</evidence>
<proteinExistence type="predicted"/>
<dbReference type="Proteomes" id="UP000823388">
    <property type="component" value="Chromosome 7K"/>
</dbReference>
<keyword evidence="3" id="KW-1185">Reference proteome</keyword>
<feature type="signal peptide" evidence="1">
    <location>
        <begin position="1"/>
        <end position="17"/>
    </location>
</feature>
<keyword evidence="1" id="KW-0732">Signal</keyword>
<evidence type="ECO:0008006" key="4">
    <source>
        <dbReference type="Google" id="ProtNLM"/>
    </source>
</evidence>
<reference evidence="2" key="1">
    <citation type="submission" date="2020-05" db="EMBL/GenBank/DDBJ databases">
        <title>WGS assembly of Panicum virgatum.</title>
        <authorList>
            <person name="Lovell J.T."/>
            <person name="Jenkins J."/>
            <person name="Shu S."/>
            <person name="Juenger T.E."/>
            <person name="Schmutz J."/>
        </authorList>
    </citation>
    <scope>NUCLEOTIDE SEQUENCE</scope>
    <source>
        <strain evidence="2">AP13</strain>
    </source>
</reference>
<comment type="caution">
    <text evidence="2">The sequence shown here is derived from an EMBL/GenBank/DDBJ whole genome shotgun (WGS) entry which is preliminary data.</text>
</comment>
<gene>
    <name evidence="2" type="ORF">PVAP13_7KG140573</name>
</gene>
<evidence type="ECO:0000256" key="1">
    <source>
        <dbReference type="SAM" id="SignalP"/>
    </source>
</evidence>